<protein>
    <submittedName>
        <fullName evidence="1">Uncharacterized protein</fullName>
    </submittedName>
</protein>
<accession>A0A069D1R6</accession>
<dbReference type="EMBL" id="BAJS01000006">
    <property type="protein sequence ID" value="GAK36290.1"/>
    <property type="molecule type" value="Genomic_DNA"/>
</dbReference>
<keyword evidence="2" id="KW-1185">Reference proteome</keyword>
<evidence type="ECO:0000313" key="2">
    <source>
        <dbReference type="Proteomes" id="UP000027601"/>
    </source>
</evidence>
<reference evidence="1 2" key="1">
    <citation type="journal article" date="2015" name="Microbes Environ.">
        <title>Distribution and evolution of nitrogen fixation genes in the phylum bacteroidetes.</title>
        <authorList>
            <person name="Inoue J."/>
            <person name="Oshima K."/>
            <person name="Suda W."/>
            <person name="Sakamoto M."/>
            <person name="Iino T."/>
            <person name="Noda S."/>
            <person name="Hongoh Y."/>
            <person name="Hattori M."/>
            <person name="Ohkuma M."/>
        </authorList>
    </citation>
    <scope>NUCLEOTIDE SEQUENCE [LARGE SCALE GENOMIC DNA]</scope>
    <source>
        <strain evidence="1 2">JCM 15093</strain>
    </source>
</reference>
<dbReference type="Proteomes" id="UP000027601">
    <property type="component" value="Unassembled WGS sequence"/>
</dbReference>
<dbReference type="OrthoDB" id="983143at2"/>
<dbReference type="AlphaFoldDB" id="A0A069D1R6"/>
<proteinExistence type="predicted"/>
<gene>
    <name evidence="1" type="ORF">JCM15093_1447</name>
</gene>
<evidence type="ECO:0000313" key="1">
    <source>
        <dbReference type="EMBL" id="GAK36290.1"/>
    </source>
</evidence>
<dbReference type="Pfam" id="PF18939">
    <property type="entry name" value="DUF5686"/>
    <property type="match status" value="1"/>
</dbReference>
<dbReference type="InterPro" id="IPR043741">
    <property type="entry name" value="DUF5686"/>
</dbReference>
<dbReference type="eggNOG" id="COG1470">
    <property type="taxonomic scope" value="Bacteria"/>
</dbReference>
<sequence length="695" mass="81192">MPVDTILNRVILYAPFYEKIVGEYTADLYIKAKADIKKKNLILRFVPFMFDTDKGVRQYIMESHSELHYTAPNIYDQKVKACSGTVKKYKGVNADILDFFHVNVYSSDLLNKKLLSPLQNDARKYYTYSIDSILYDADNVHYKISFVPKWPSYQLVEGYFIVTDKVWSVREMLFTGRSEYRLFTNHIEMGKIGDDDEFLPVACKVDTRFRFLGNVVVTNYNAALHYKDIKYQQIQHQLGKQKKMYDLTESYTLQCDTNSFFTDKNYFQKMRPLSLNANEEKIYNEYDLRKDSLQNKQSFKNNKWSFFGNAGDALISNYYIDLSNLGMVKCSPILNPFLLSYSATDGLSYKQEFKYNRYLKGDRLLRIVPKVGYNFKRKELYWSANTDFDYWPAKRAAVHLQIGNGNRIYSSDVLDELKDIPDSIFNFNKVELNYFRDLYATFSHSLEVFNGFTLNLGVSAHRRTAVNPAAFAPIDSLHPGGDSKIKSKYKSFAPRIRLEWTPGQYYYMNGKRKVNLHSDYPSVSLDWERGVKGVLGSTGKYERWEFDVQHQRSLGLMKSVYWRLGGGMFTEQEELYFVDFVNFSKNNLPVGWNDDIGGVFQLLDRRWYNSSNKYVRANFTYEAPFLVLPHIVRYTRNVLNERLYFGALLVPHLMPYLELGYGIGTHIFDLGVFVSNVNGRFSQIGCKFTFELFNR</sequence>
<name>A0A069D1R6_9BACE</name>
<dbReference type="STRING" id="1121097.GCA_000428125_00815"/>
<organism evidence="1 2">
    <name type="scientific">Bacteroides graminisolvens DSM 19988 = JCM 15093</name>
    <dbReference type="NCBI Taxonomy" id="1121097"/>
    <lineage>
        <taxon>Bacteria</taxon>
        <taxon>Pseudomonadati</taxon>
        <taxon>Bacteroidota</taxon>
        <taxon>Bacteroidia</taxon>
        <taxon>Bacteroidales</taxon>
        <taxon>Bacteroidaceae</taxon>
        <taxon>Bacteroides</taxon>
    </lineage>
</organism>
<comment type="caution">
    <text evidence="1">The sequence shown here is derived from an EMBL/GenBank/DDBJ whole genome shotgun (WGS) entry which is preliminary data.</text>
</comment>